<dbReference type="EMBL" id="AAHNIA010000003">
    <property type="protein sequence ID" value="EBY1700910.1"/>
    <property type="molecule type" value="Genomic_DNA"/>
</dbReference>
<evidence type="ECO:0000313" key="7">
    <source>
        <dbReference type="EMBL" id="ECE0295920.1"/>
    </source>
</evidence>
<evidence type="ECO:0000256" key="1">
    <source>
        <dbReference type="ARBA" id="ARBA00022649"/>
    </source>
</evidence>
<dbReference type="Proteomes" id="UP000338496">
    <property type="component" value="Unassembled WGS sequence"/>
</dbReference>
<dbReference type="Proteomes" id="UP000839907">
    <property type="component" value="Unassembled WGS sequence"/>
</dbReference>
<evidence type="ECO:0000313" key="10">
    <source>
        <dbReference type="EMBL" id="ECY5340055.1"/>
    </source>
</evidence>
<reference evidence="9" key="6">
    <citation type="submission" date="2019-09" db="EMBL/GenBank/DDBJ databases">
        <authorList>
            <consortium name="GenomeTrakr network: Whole genome sequencing for foodborne pathogen traceback"/>
        </authorList>
    </citation>
    <scope>NUCLEOTIDE SEQUENCE [LARGE SCALE GENOMIC DNA]</scope>
    <source>
        <strain evidence="9">AUSMDU00020735</strain>
        <strain evidence="7 17">VA_WGS-00080</strain>
    </source>
</reference>
<dbReference type="Proteomes" id="UP000839911">
    <property type="component" value="Unassembled WGS sequence"/>
</dbReference>
<evidence type="ECO:0000313" key="14">
    <source>
        <dbReference type="EMBL" id="KTZ10403.1"/>
    </source>
</evidence>
<accession>A0A2J0RGX9</accession>
<dbReference type="EMBL" id="DAANID010000005">
    <property type="protein sequence ID" value="HAC9973875.1"/>
    <property type="molecule type" value="Genomic_DNA"/>
</dbReference>
<dbReference type="Gene3D" id="3.30.2310.20">
    <property type="entry name" value="RelE-like"/>
    <property type="match status" value="1"/>
</dbReference>
<evidence type="ECO:0000313" key="8">
    <source>
        <dbReference type="EMBL" id="ECU8352699.1"/>
    </source>
</evidence>
<comment type="caution">
    <text evidence="13">The sequence shown here is derived from an EMBL/GenBank/DDBJ whole genome shotgun (WGS) entry which is preliminary data.</text>
</comment>
<name>A0A0D6IHV0_SALTM</name>
<dbReference type="EMBL" id="AAIGQE010000007">
    <property type="protein sequence ID" value="ECE0295920.1"/>
    <property type="molecule type" value="Genomic_DNA"/>
</dbReference>
<evidence type="ECO:0000313" key="3">
    <source>
        <dbReference type="EMBL" id="EBW3629573.1"/>
    </source>
</evidence>
<dbReference type="Proteomes" id="UP000839915">
    <property type="component" value="Unassembled WGS sequence"/>
</dbReference>
<dbReference type="EMBL" id="AAKVET010000002">
    <property type="protein sequence ID" value="ECW0639089.1"/>
    <property type="molecule type" value="Genomic_DNA"/>
</dbReference>
<evidence type="ECO:0000313" key="2">
    <source>
        <dbReference type="EMBL" id="EBU9271052.1"/>
    </source>
</evidence>
<evidence type="ECO:0000313" key="11">
    <source>
        <dbReference type="EMBL" id="EDI6666127.1"/>
    </source>
</evidence>
<dbReference type="KEGG" id="seni:CY43_15415"/>
<dbReference type="Proteomes" id="UP000885385">
    <property type="component" value="Unassembled WGS sequence"/>
</dbReference>
<evidence type="ECO:0000313" key="9">
    <source>
        <dbReference type="EMBL" id="ECW0639089.1"/>
    </source>
</evidence>
<evidence type="ECO:0000313" key="16">
    <source>
        <dbReference type="Proteomes" id="UP000054461"/>
    </source>
</evidence>
<dbReference type="Proteomes" id="UP000839909">
    <property type="component" value="Unassembled WGS sequence"/>
</dbReference>
<organism evidence="13">
    <name type="scientific">Salmonella typhimurium</name>
    <dbReference type="NCBI Taxonomy" id="90371"/>
    <lineage>
        <taxon>Bacteria</taxon>
        <taxon>Pseudomonadati</taxon>
        <taxon>Pseudomonadota</taxon>
        <taxon>Gammaproteobacteria</taxon>
        <taxon>Enterobacterales</taxon>
        <taxon>Enterobacteriaceae</taxon>
        <taxon>Salmonella</taxon>
    </lineage>
</organism>
<evidence type="ECO:0000313" key="5">
    <source>
        <dbReference type="EMBL" id="EBY1700910.1"/>
    </source>
</evidence>
<evidence type="ECO:0000313" key="15">
    <source>
        <dbReference type="EMBL" id="MLP86394.1"/>
    </source>
</evidence>
<dbReference type="EMBL" id="AAHIPE010000001">
    <property type="protein sequence ID" value="EBW5460993.1"/>
    <property type="molecule type" value="Genomic_DNA"/>
</dbReference>
<dbReference type="EMBL" id="AAHRYM010000002">
    <property type="protein sequence ID" value="EBZ6920032.1"/>
    <property type="molecule type" value="Genomic_DNA"/>
</dbReference>
<evidence type="ECO:0000313" key="12">
    <source>
        <dbReference type="EMBL" id="HAB0969380.1"/>
    </source>
</evidence>
<dbReference type="InterPro" id="IPR007712">
    <property type="entry name" value="RelE/ParE_toxin"/>
</dbReference>
<evidence type="ECO:0000313" key="13">
    <source>
        <dbReference type="EMBL" id="HAC9973875.1"/>
    </source>
</evidence>
<evidence type="ECO:0000313" key="4">
    <source>
        <dbReference type="EMBL" id="EBW5460993.1"/>
    </source>
</evidence>
<dbReference type="InterPro" id="IPR035093">
    <property type="entry name" value="RelE/ParE_toxin_dom_sf"/>
</dbReference>
<dbReference type="Proteomes" id="UP000839905">
    <property type="component" value="Unassembled WGS sequence"/>
</dbReference>
<reference evidence="13" key="2">
    <citation type="journal article" date="2018" name="Genome Biol.">
        <title>SKESA: strategic k-mer extension for scrupulous assemblies.</title>
        <authorList>
            <person name="Souvorov A."/>
            <person name="Agarwala R."/>
            <person name="Lipman D.J."/>
        </authorList>
    </citation>
    <scope>NUCLEOTIDE SEQUENCE</scope>
    <source>
        <strain evidence="13">LT9</strain>
        <strain evidence="12">Salmonella enterica</strain>
    </source>
</reference>
<dbReference type="Proteomes" id="UP000054461">
    <property type="component" value="Unassembled WGS sequence"/>
</dbReference>
<dbReference type="EMBL" id="AAKRET010000002">
    <property type="protein sequence ID" value="ECU8352699.1"/>
    <property type="molecule type" value="Genomic_DNA"/>
</dbReference>
<protein>
    <submittedName>
        <fullName evidence="14">Plasmid stabilization protein ParE</fullName>
    </submittedName>
    <submittedName>
        <fullName evidence="13">Type II toxin-antitoxin system RelE/ParE family toxin</fullName>
    </submittedName>
</protein>
<dbReference type="Pfam" id="PF05016">
    <property type="entry name" value="ParE_toxin"/>
    <property type="match status" value="1"/>
</dbReference>
<dbReference type="Proteomes" id="UP000839616">
    <property type="component" value="Unassembled WGS sequence"/>
</dbReference>
<evidence type="ECO:0000313" key="6">
    <source>
        <dbReference type="EMBL" id="EBZ6920032.1"/>
    </source>
</evidence>
<dbReference type="EMBL" id="RVDJ01000012">
    <property type="protein sequence ID" value="MLP86394.1"/>
    <property type="molecule type" value="Genomic_DNA"/>
</dbReference>
<dbReference type="RefSeq" id="WP_001532579.1">
    <property type="nucleotide sequence ID" value="NZ_CABFWH010000001.1"/>
</dbReference>
<gene>
    <name evidence="10" type="ORF">AVC05_02175</name>
    <name evidence="8" type="ORF">B1P38_03590</name>
    <name evidence="7" type="ORF">CE70_12195</name>
    <name evidence="11" type="ORF">CFF59_12805</name>
    <name evidence="14" type="ORF">DD95_16110</name>
    <name evidence="2" type="ORF">DMO92_02935</name>
    <name evidence="3" type="ORF">DPF41_15995</name>
    <name evidence="4" type="ORF">DPS76_00705</name>
    <name evidence="15" type="ORF">DRM14_13860</name>
    <name evidence="5" type="ORF">DU071_02885</name>
    <name evidence="6" type="ORF">EER35_03360</name>
    <name evidence="9" type="ORF">F3R12_04265</name>
    <name evidence="13" type="ORF">G0L32_05390</name>
    <name evidence="12" type="ORF">GB466_02025</name>
</gene>
<keyword evidence="1" id="KW-1277">Toxin-antitoxin system</keyword>
<dbReference type="EMBL" id="JYVU01000037">
    <property type="protein sequence ID" value="KTZ10403.1"/>
    <property type="molecule type" value="Genomic_DNA"/>
</dbReference>
<dbReference type="Proteomes" id="UP000839914">
    <property type="component" value="Unassembled WGS sequence"/>
</dbReference>
<reference evidence="5" key="3">
    <citation type="submission" date="2018-07" db="EMBL/GenBank/DDBJ databases">
        <authorList>
            <person name="Ashton P.M."/>
            <person name="Dallman T."/>
            <person name="Nair S."/>
            <person name="De Pinna E."/>
            <person name="Peters T."/>
            <person name="Grant K."/>
        </authorList>
    </citation>
    <scope>NUCLEOTIDE SEQUENCE [LARGE SCALE GENOMIC DNA]</scope>
    <source>
        <strain evidence="3">231108</strain>
        <strain evidence="5">356083</strain>
        <strain evidence="4">422529</strain>
        <strain evidence="15">425567</strain>
        <strain evidence="10">43916</strain>
        <strain evidence="2">488670</strain>
        <strain evidence="6">632340</strain>
    </source>
</reference>
<dbReference type="Proteomes" id="UP000839617">
    <property type="component" value="Unassembled WGS sequence"/>
</dbReference>
<evidence type="ECO:0000313" key="17">
    <source>
        <dbReference type="Proteomes" id="UP000338496"/>
    </source>
</evidence>
<dbReference type="EMBL" id="AALDNI010000002">
    <property type="protein sequence ID" value="ECY5340055.1"/>
    <property type="molecule type" value="Genomic_DNA"/>
</dbReference>
<accession>A0A0D6IHV0</accession>
<dbReference type="AlphaFoldDB" id="A0A0D6IHV0"/>
<dbReference type="eggNOG" id="COG3668">
    <property type="taxonomic scope" value="Bacteria"/>
</dbReference>
<dbReference type="EMBL" id="AAHDPU010000002">
    <property type="protein sequence ID" value="EBU9271052.1"/>
    <property type="molecule type" value="Genomic_DNA"/>
</dbReference>
<dbReference type="EMBL" id="DAAFPQ010000001">
    <property type="protein sequence ID" value="HAB0969380.1"/>
    <property type="molecule type" value="Genomic_DNA"/>
</dbReference>
<dbReference type="EMBL" id="AAMLUT010000015">
    <property type="protein sequence ID" value="EDI6666127.1"/>
    <property type="molecule type" value="Genomic_DNA"/>
</dbReference>
<dbReference type="Proteomes" id="UP000839908">
    <property type="component" value="Unassembled WGS sequence"/>
</dbReference>
<dbReference type="EMBL" id="AAHIDF010000019">
    <property type="protein sequence ID" value="EBW3629573.1"/>
    <property type="molecule type" value="Genomic_DNA"/>
</dbReference>
<reference evidence="8" key="4">
    <citation type="submission" date="2018-08" db="EMBL/GenBank/DDBJ databases">
        <authorList>
            <consortium name="PulseNet: The National Subtyping Network for Foodborne Disease Surveillance"/>
            <person name="Tarr C.L."/>
            <person name="Trees E."/>
            <person name="Katz L.S."/>
            <person name="Carleton-Romer H.A."/>
            <person name="Stroika S."/>
            <person name="Kucerova Z."/>
            <person name="Roache K.F."/>
            <person name="Sabol A.L."/>
            <person name="Besser J."/>
            <person name="Gerner-Smidt P."/>
        </authorList>
    </citation>
    <scope>NUCLEOTIDE SEQUENCE [LARGE SCALE GENOMIC DNA]</scope>
    <source>
        <strain evidence="8">PNUSAS008736</strain>
        <strain evidence="11">PNUSAS016739</strain>
    </source>
</reference>
<proteinExistence type="predicted"/>
<accession>A0A0M2J3K5</accession>
<reference evidence="14 16" key="1">
    <citation type="submission" date="2014-09" db="EMBL/GenBank/DDBJ databases">
        <title>Salmonella Genotype and Phenotype Association.</title>
        <authorList>
            <person name="Chen Y."/>
            <person name="Folster J."/>
            <person name="Ayers S."/>
            <person name="Kabera C."/>
            <person name="Li C."/>
            <person name="Mukherjee S."/>
            <person name="Lam C."/>
            <person name="Zhao S."/>
            <person name="McDermott P."/>
        </authorList>
    </citation>
    <scope>NUCLEOTIDE SEQUENCE [LARGE SCALE GENOMIC DNA]</scope>
    <source>
        <strain evidence="14 16">CVM N32045</strain>
    </source>
</reference>
<sequence length="98" mass="11542">MRMVKLTPKASEDLENIWHYGWQHFGEIQADRYINHLSEIFSIMSANNIGTPRPELGEYIYALPFKRHIIYFIQSVTEVIVIRILSQNQDAGKHVNWL</sequence>
<reference evidence="13" key="5">
    <citation type="submission" date="2019-08" db="EMBL/GenBank/DDBJ databases">
        <authorList>
            <consortium name="NCBI Pathogen Detection Project"/>
        </authorList>
    </citation>
    <scope>NUCLEOTIDE SEQUENCE</scope>
    <source>
        <strain evidence="13">LT9</strain>
        <strain evidence="12">Salmonella enterica</strain>
    </source>
</reference>